<feature type="compositionally biased region" description="Polar residues" evidence="1">
    <location>
        <begin position="1195"/>
        <end position="1212"/>
    </location>
</feature>
<feature type="compositionally biased region" description="Basic and acidic residues" evidence="1">
    <location>
        <begin position="212"/>
        <end position="230"/>
    </location>
</feature>
<dbReference type="InterPro" id="IPR023394">
    <property type="entry name" value="Sec7_C_sf"/>
</dbReference>
<dbReference type="PANTHER" id="PTHR10663">
    <property type="entry name" value="GUANYL-NUCLEOTIDE EXCHANGE FACTOR"/>
    <property type="match status" value="1"/>
</dbReference>
<dbReference type="Pfam" id="PF00169">
    <property type="entry name" value="PH"/>
    <property type="match status" value="1"/>
</dbReference>
<dbReference type="CDD" id="cd00171">
    <property type="entry name" value="Sec7"/>
    <property type="match status" value="1"/>
</dbReference>
<evidence type="ECO:0000259" key="3">
    <source>
        <dbReference type="PROSITE" id="PS50190"/>
    </source>
</evidence>
<feature type="compositionally biased region" description="Polar residues" evidence="1">
    <location>
        <begin position="70"/>
        <end position="90"/>
    </location>
</feature>
<feature type="compositionally biased region" description="Basic residues" evidence="1">
    <location>
        <begin position="200"/>
        <end position="210"/>
    </location>
</feature>
<feature type="region of interest" description="Disordered" evidence="1">
    <location>
        <begin position="1195"/>
        <end position="1251"/>
    </location>
</feature>
<dbReference type="Proteomes" id="UP000521872">
    <property type="component" value="Unassembled WGS sequence"/>
</dbReference>
<organism evidence="4 5">
    <name type="scientific">Agrocybe pediades</name>
    <dbReference type="NCBI Taxonomy" id="84607"/>
    <lineage>
        <taxon>Eukaryota</taxon>
        <taxon>Fungi</taxon>
        <taxon>Dikarya</taxon>
        <taxon>Basidiomycota</taxon>
        <taxon>Agaricomycotina</taxon>
        <taxon>Agaricomycetes</taxon>
        <taxon>Agaricomycetidae</taxon>
        <taxon>Agaricales</taxon>
        <taxon>Agaricineae</taxon>
        <taxon>Strophariaceae</taxon>
        <taxon>Agrocybe</taxon>
    </lineage>
</organism>
<dbReference type="InterPro" id="IPR035999">
    <property type="entry name" value="Sec7_dom_sf"/>
</dbReference>
<dbReference type="Gene3D" id="1.10.1000.11">
    <property type="entry name" value="Arf Nucleotide-binding Site Opener,domain 2"/>
    <property type="match status" value="1"/>
</dbReference>
<feature type="compositionally biased region" description="Polar residues" evidence="1">
    <location>
        <begin position="357"/>
        <end position="395"/>
    </location>
</feature>
<feature type="region of interest" description="Disordered" evidence="1">
    <location>
        <begin position="352"/>
        <end position="408"/>
    </location>
</feature>
<evidence type="ECO:0000256" key="1">
    <source>
        <dbReference type="SAM" id="MobiDB-lite"/>
    </source>
</evidence>
<feature type="compositionally biased region" description="Low complexity" evidence="1">
    <location>
        <begin position="182"/>
        <end position="197"/>
    </location>
</feature>
<dbReference type="EMBL" id="JAACJL010000001">
    <property type="protein sequence ID" value="KAF4623732.1"/>
    <property type="molecule type" value="Genomic_DNA"/>
</dbReference>
<dbReference type="GO" id="GO:0005085">
    <property type="term" value="F:guanyl-nucleotide exchange factor activity"/>
    <property type="evidence" value="ECO:0007669"/>
    <property type="project" value="InterPro"/>
</dbReference>
<accession>A0A8H4R5M5</accession>
<dbReference type="Pfam" id="PF01369">
    <property type="entry name" value="Sec7"/>
    <property type="match status" value="1"/>
</dbReference>
<feature type="compositionally biased region" description="Low complexity" evidence="1">
    <location>
        <begin position="1161"/>
        <end position="1175"/>
    </location>
</feature>
<dbReference type="PROSITE" id="PS50190">
    <property type="entry name" value="SEC7"/>
    <property type="match status" value="1"/>
</dbReference>
<feature type="region of interest" description="Disordered" evidence="1">
    <location>
        <begin position="251"/>
        <end position="283"/>
    </location>
</feature>
<feature type="region of interest" description="Disordered" evidence="1">
    <location>
        <begin position="1"/>
        <end position="144"/>
    </location>
</feature>
<sequence length="1287" mass="140366">MEADASAARVSDIQSQKQSSSSPPPYRRSPSPSMLLTETRTTRTEVVTTTTTQTTTHTFSLPYWRKRNTTKFPTSPATHSPDATSSTSAMSPVPTLLIDKALPPTPPSDNYDDPNPSAPKVPFDSSPGIPPRPRRQSSAGPHSAVALAHAALGIGLPHASTSFSPSEANKAPFFTTSSQYLTSRPSSASSPRPATSPGLRRAKSNHRVQARHVSEAHEHEHLDSSKESNIVERRRRGLSFGATSFLNISNTADEKGKTKSQQSPSLSEALKSPSKPLARKSSFWNRKKSTQVVEASKDVIPGVDNAIVLLPPLPPVLNVSPFNISAFPDCPAPPSGNVIAKSAPLLSRSHSEGFHLSDSTTNAMSETNAPYSTPALSTSLPQGHPATNKSPSNGEVVSISHRPRRQASTPLLHRLSMGVFSSAEPSPSTSLPADQSTLGFRSPSNLVSSQKTEALIPKPLFGEEESPEVYLARLKAAVSKAEVAGILASSPDPFYAAALRSYITQFDFCDVPLDIALRKLLMEVGLPRETQQIDRVMEAFAARYMQCNPENFTTEDHAYILAFSLIMLHTDAFNPSNRRKMTKADYIKNTKLPGIPVEVLDCYFDNIVFAPFIFIEDPVDFNGQLGLLPDIARSAMVSTPTSAVSLNAPAAFRISNKIDPYYLIINNLLGHLKVDVTPYFSIENPYSYQGTNGPWDEDELHRAFLDAHVLEIDVPGTGIKNPLFNSPVKSPSFDNREHGGSGPVAGRSSQTWNLKITKIGVLNRKDDFLPGGRRSSNRKWKAWSVILSGSQLLFFRDVGWAGALSNPSDTSLETAPPSSFFRPDESFSVKDAIAVYDHSYTKYKHTLRFILPDGRQILLQADGDKSLNEWISRINYASAFKTAGVRIRPPGLSGEDVQLTGVAAATSHLHDIQKRSNTLHQRSWDSSAPSVLMDMLSGPPSGRPATTRRVTMAGEIPDFNVDVPVAPEVDGAEQFKATFDRVKADLAASSWTSLEDSAVVTSEPMQMADKDVVESPLGSAHSSSSTTNARLPTRSQIIQSKIRDLEDRTTATQSQLDSDLRLIRNLSILTPFQKSTRARLSAAVQITSKRVNQLRLEMEKLRCHMDVLRADLASEDRSWNDSKETALRVAKETLQSRYPKTTIFLDGVGLPSSPEDSSHLPRTPTSPRPDSSPGSFHSALESGFEWPSSDDIAFLTSNHESPKRGSTSSFASVSAGPKHRSLSSLSSDSHHLPFEQEITEPSSLRAEGDDLAEDWNKTRGAKRVSLIHVPADIRISSRFQKPSDSQN</sequence>
<feature type="region of interest" description="Disordered" evidence="1">
    <location>
        <begin position="1145"/>
        <end position="1180"/>
    </location>
</feature>
<dbReference type="InterPro" id="IPR001849">
    <property type="entry name" value="PH_domain"/>
</dbReference>
<protein>
    <submittedName>
        <fullName evidence="4">Uncharacterized protein</fullName>
    </submittedName>
</protein>
<feature type="domain" description="SEC7" evidence="3">
    <location>
        <begin position="440"/>
        <end position="595"/>
    </location>
</feature>
<dbReference type="PANTHER" id="PTHR10663:SF405">
    <property type="entry name" value="ARF GUANINE NUCLEOTIDE EXCHANGE FACTOR SYT1"/>
    <property type="match status" value="1"/>
</dbReference>
<dbReference type="PROSITE" id="PS50003">
    <property type="entry name" value="PH_DOMAIN"/>
    <property type="match status" value="1"/>
</dbReference>
<feature type="domain" description="PH" evidence="2">
    <location>
        <begin position="755"/>
        <end position="879"/>
    </location>
</feature>
<dbReference type="Gene3D" id="2.30.29.30">
    <property type="entry name" value="Pleckstrin-homology domain (PH domain)/Phosphotyrosine-binding domain (PTB)"/>
    <property type="match status" value="1"/>
</dbReference>
<dbReference type="SMART" id="SM00233">
    <property type="entry name" value="PH"/>
    <property type="match status" value="1"/>
</dbReference>
<evidence type="ECO:0000313" key="5">
    <source>
        <dbReference type="Proteomes" id="UP000521872"/>
    </source>
</evidence>
<reference evidence="4 5" key="1">
    <citation type="submission" date="2019-12" db="EMBL/GenBank/DDBJ databases">
        <authorList>
            <person name="Floudas D."/>
            <person name="Bentzer J."/>
            <person name="Ahren D."/>
            <person name="Johansson T."/>
            <person name="Persson P."/>
            <person name="Tunlid A."/>
        </authorList>
    </citation>
    <scope>NUCLEOTIDE SEQUENCE [LARGE SCALE GENOMIC DNA]</scope>
    <source>
        <strain evidence="4 5">CBS 102.39</strain>
    </source>
</reference>
<comment type="caution">
    <text evidence="4">The sequence shown here is derived from an EMBL/GenBank/DDBJ whole genome shotgun (WGS) entry which is preliminary data.</text>
</comment>
<dbReference type="GO" id="GO:0032012">
    <property type="term" value="P:regulation of ARF protein signal transduction"/>
    <property type="evidence" value="ECO:0007669"/>
    <property type="project" value="InterPro"/>
</dbReference>
<feature type="compositionally biased region" description="Low complexity" evidence="1">
    <location>
        <begin position="28"/>
        <end position="58"/>
    </location>
</feature>
<dbReference type="SMART" id="SM00222">
    <property type="entry name" value="Sec7"/>
    <property type="match status" value="1"/>
</dbReference>
<evidence type="ECO:0000259" key="2">
    <source>
        <dbReference type="PROSITE" id="PS50003"/>
    </source>
</evidence>
<dbReference type="InterPro" id="IPR000904">
    <property type="entry name" value="Sec7_dom"/>
</dbReference>
<dbReference type="SUPFAM" id="SSF48425">
    <property type="entry name" value="Sec7 domain"/>
    <property type="match status" value="1"/>
</dbReference>
<name>A0A8H4R5M5_9AGAR</name>
<keyword evidence="5" id="KW-1185">Reference proteome</keyword>
<feature type="region of interest" description="Disordered" evidence="1">
    <location>
        <begin position="1013"/>
        <end position="1033"/>
    </location>
</feature>
<gene>
    <name evidence="4" type="ORF">D9613_001945</name>
</gene>
<feature type="compositionally biased region" description="Polar residues" evidence="1">
    <location>
        <begin position="1020"/>
        <end position="1033"/>
    </location>
</feature>
<feature type="region of interest" description="Disordered" evidence="1">
    <location>
        <begin position="157"/>
        <end position="230"/>
    </location>
</feature>
<proteinExistence type="predicted"/>
<evidence type="ECO:0000313" key="4">
    <source>
        <dbReference type="EMBL" id="KAF4623732.1"/>
    </source>
</evidence>
<dbReference type="SUPFAM" id="SSF50729">
    <property type="entry name" value="PH domain-like"/>
    <property type="match status" value="1"/>
</dbReference>
<dbReference type="InterPro" id="IPR011993">
    <property type="entry name" value="PH-like_dom_sf"/>
</dbReference>